<reference evidence="1 2" key="1">
    <citation type="submission" date="2023-09" db="EMBL/GenBank/DDBJ databases">
        <authorList>
            <person name="Golyshina O.V."/>
            <person name="Lunev E.A."/>
            <person name="Bargiela R."/>
            <person name="Gaines M.C."/>
            <person name="Daum B."/>
            <person name="Bale N.J."/>
            <person name="Koenen M."/>
            <person name="Sinninghe Damst J.S."/>
            <person name="Yakimov M."/>
            <person name="Golyshin P.N."/>
        </authorList>
    </citation>
    <scope>NUCLEOTIDE SEQUENCE [LARGE SCALE GENOMIC DNA]</scope>
    <source>
        <strain evidence="1 2">M1</strain>
    </source>
</reference>
<accession>A0AAX4NEU9</accession>
<keyword evidence="2" id="KW-1185">Reference proteome</keyword>
<sequence length="323" mass="36999">MEIIERDEKIDTYLKSSIKWKDVLRKLQVSILNGENIKTRSVAVSPWSIDQLSISLKCSSDELLKFISKRKTVKITNKSLENQTFKVLEAGNGFDLDVAAQSITKFFEDMDIHLLIRLLVWMNTKRICNQTGEIPSLSDSILTVKNELMVPDDFIPGYMMKLVENGTTPVTAEMLDDIQGKDHLFFLICGFDQERSPYPVSIIPSAGFFLENQLELYEKLMSKTKELFSEISKTQEFKNLTISRTLRALIYQLEKNKKDLSGYLWKGEKMAILKSLGLVDESGDKPKLRSDIDLLKLAPLVGRYRIEAEKLSINWLQTKVSFP</sequence>
<dbReference type="RefSeq" id="WP_393971911.1">
    <property type="nucleotide sequence ID" value="NZ_CP133772.1"/>
</dbReference>
<gene>
    <name evidence="1" type="ORF">OXIME_000500</name>
</gene>
<dbReference type="EMBL" id="CP133772">
    <property type="protein sequence ID" value="WYX99954.1"/>
    <property type="molecule type" value="Genomic_DNA"/>
</dbReference>
<dbReference type="Proteomes" id="UP001451606">
    <property type="component" value="Chromosome"/>
</dbReference>
<name>A0AAX4NEU9_9ARCH</name>
<proteinExistence type="predicted"/>
<dbReference type="KEGG" id="omr:OXIME_000500"/>
<organism evidence="1 2">
    <name type="scientific">Oxyplasma meridianum</name>
    <dbReference type="NCBI Taxonomy" id="3073602"/>
    <lineage>
        <taxon>Archaea</taxon>
        <taxon>Methanobacteriati</taxon>
        <taxon>Thermoplasmatota</taxon>
        <taxon>Thermoplasmata</taxon>
        <taxon>Thermoplasmatales</taxon>
        <taxon>Thermoplasmataceae</taxon>
        <taxon>Oxyplasma</taxon>
    </lineage>
</organism>
<dbReference type="AlphaFoldDB" id="A0AAX4NEU9"/>
<evidence type="ECO:0000313" key="2">
    <source>
        <dbReference type="Proteomes" id="UP001451606"/>
    </source>
</evidence>
<dbReference type="GeneID" id="95967227"/>
<protein>
    <submittedName>
        <fullName evidence="1">Uncharacterized protein</fullName>
    </submittedName>
</protein>
<evidence type="ECO:0000313" key="1">
    <source>
        <dbReference type="EMBL" id="WYX99954.1"/>
    </source>
</evidence>